<name>A0A2U3K556_9BACT</name>
<dbReference type="AlphaFoldDB" id="A0A2U3K556"/>
<evidence type="ECO:0000313" key="2">
    <source>
        <dbReference type="Proteomes" id="UP000238701"/>
    </source>
</evidence>
<organism evidence="1 2">
    <name type="scientific">Candidatus Sulfotelmatobacter kueseliae</name>
    <dbReference type="NCBI Taxonomy" id="2042962"/>
    <lineage>
        <taxon>Bacteria</taxon>
        <taxon>Pseudomonadati</taxon>
        <taxon>Acidobacteriota</taxon>
        <taxon>Terriglobia</taxon>
        <taxon>Terriglobales</taxon>
        <taxon>Candidatus Korobacteraceae</taxon>
        <taxon>Candidatus Sulfotelmatobacter</taxon>
    </lineage>
</organism>
<accession>A0A2U3K556</accession>
<protein>
    <submittedName>
        <fullName evidence="1">Uncharacterized protein</fullName>
    </submittedName>
</protein>
<reference evidence="2" key="1">
    <citation type="submission" date="2018-02" db="EMBL/GenBank/DDBJ databases">
        <authorList>
            <person name="Hausmann B."/>
        </authorList>
    </citation>
    <scope>NUCLEOTIDE SEQUENCE [LARGE SCALE GENOMIC DNA]</scope>
    <source>
        <strain evidence="2">Peat soil MAG SbA1</strain>
    </source>
</reference>
<dbReference type="EMBL" id="OMOD01000040">
    <property type="protein sequence ID" value="SPF34792.1"/>
    <property type="molecule type" value="Genomic_DNA"/>
</dbReference>
<gene>
    <name evidence="1" type="ORF">SBA1_1340005</name>
</gene>
<proteinExistence type="predicted"/>
<dbReference type="Proteomes" id="UP000238701">
    <property type="component" value="Unassembled WGS sequence"/>
</dbReference>
<evidence type="ECO:0000313" key="1">
    <source>
        <dbReference type="EMBL" id="SPF34792.1"/>
    </source>
</evidence>
<sequence length="61" mass="6882">MLDVKGDRYDTEPLRISRTPTAAAAFLELRVESKMERVRVFGHAVGPNWNSLAYQGFLKAT</sequence>